<evidence type="ECO:0000256" key="2">
    <source>
        <dbReference type="ARBA" id="ARBA00010433"/>
    </source>
</evidence>
<gene>
    <name evidence="12" type="primary">psbV</name>
    <name evidence="14" type="ORF">BH720_11755</name>
</gene>
<evidence type="ECO:0000256" key="4">
    <source>
        <dbReference type="ARBA" id="ARBA00022531"/>
    </source>
</evidence>
<dbReference type="SUPFAM" id="SSF46626">
    <property type="entry name" value="Cytochrome c"/>
    <property type="match status" value="1"/>
</dbReference>
<keyword evidence="8 12" id="KW-0408">Iron</keyword>
<dbReference type="GO" id="GO:0005506">
    <property type="term" value="F:iron ion binding"/>
    <property type="evidence" value="ECO:0007669"/>
    <property type="project" value="InterPro"/>
</dbReference>
<sequence precursor="true">MLKRYIWLAVATVFFTFQLFVGNATAAELDEATRTVPLNNSGKTMVLNLKQVREGKRLFNYACAQCHAGGITKTDPNVGLDPETLSLATPPRDNVESLVAYMKSPTTFDGETSIAELHPSRESADIFPVMRNLTDDDLVSVAGHILMQPKILGDFWGGGKSYR</sequence>
<dbReference type="STRING" id="1781255.BH720_11755"/>
<dbReference type="Gene3D" id="1.10.760.10">
    <property type="entry name" value="Cytochrome c-like domain"/>
    <property type="match status" value="1"/>
</dbReference>
<keyword evidence="11 12" id="KW-0604">Photosystem II</keyword>
<evidence type="ECO:0000256" key="10">
    <source>
        <dbReference type="ARBA" id="ARBA00023136"/>
    </source>
</evidence>
<dbReference type="GO" id="GO:0031676">
    <property type="term" value="C:plasma membrane-derived thylakoid membrane"/>
    <property type="evidence" value="ECO:0007669"/>
    <property type="project" value="UniProtKB-SubCell"/>
</dbReference>
<feature type="binding site" description="axial binding residue" evidence="12">
    <location>
        <position position="67"/>
    </location>
    <ligand>
        <name>heme c</name>
        <dbReference type="ChEBI" id="CHEBI:61717"/>
    </ligand>
    <ligandPart>
        <name>Fe</name>
        <dbReference type="ChEBI" id="CHEBI:18248"/>
    </ligandPart>
</feature>
<evidence type="ECO:0000256" key="11">
    <source>
        <dbReference type="ARBA" id="ARBA00023276"/>
    </source>
</evidence>
<evidence type="ECO:0000256" key="9">
    <source>
        <dbReference type="ARBA" id="ARBA00023078"/>
    </source>
</evidence>
<dbReference type="OrthoDB" id="486949at2"/>
<keyword evidence="6 12" id="KW-0479">Metal-binding</keyword>
<evidence type="ECO:0000256" key="7">
    <source>
        <dbReference type="ARBA" id="ARBA00022982"/>
    </source>
</evidence>
<dbReference type="GO" id="GO:0022904">
    <property type="term" value="P:respiratory electron transport chain"/>
    <property type="evidence" value="ECO:0007669"/>
    <property type="project" value="InterPro"/>
</dbReference>
<evidence type="ECO:0000256" key="8">
    <source>
        <dbReference type="ARBA" id="ARBA00023004"/>
    </source>
</evidence>
<dbReference type="InterPro" id="IPR036909">
    <property type="entry name" value="Cyt_c-like_dom_sf"/>
</dbReference>
<feature type="domain" description="Cytochrome c" evidence="13">
    <location>
        <begin position="50"/>
        <end position="149"/>
    </location>
</feature>
<dbReference type="RefSeq" id="WP_069967421.1">
    <property type="nucleotide sequence ID" value="NZ_CM124774.1"/>
</dbReference>
<dbReference type="Pfam" id="PF14495">
    <property type="entry name" value="Cytochrom_C550"/>
    <property type="match status" value="1"/>
</dbReference>
<keyword evidence="7 12" id="KW-0249">Electron transport</keyword>
<keyword evidence="3 12" id="KW-0813">Transport</keyword>
<feature type="binding site" description="covalent" evidence="12">
    <location>
        <position position="63"/>
    </location>
    <ligand>
        <name>heme c</name>
        <dbReference type="ChEBI" id="CHEBI:61717"/>
    </ligand>
</feature>
<evidence type="ECO:0000313" key="14">
    <source>
        <dbReference type="EMBL" id="OEJ75032.1"/>
    </source>
</evidence>
<keyword evidence="12" id="KW-0732">Signal</keyword>
<comment type="function">
    <text evidence="12">One of the extrinsic, lumenal subunits of photosystem II (PSII). PSII is a light-driven water plastoquinone oxidoreductase, using light energy to abstract electrons from H(2)O, generating a proton gradient subsequently used for ATP formation. The extrinsic proteins stabilize the structure of photosystem II oxygen-evolving complex (OEC), the ion environment of oxygen evolution and protect the OEC against heat-induced inactivation. Low-potential cytochrome c that plays a role in the OEC of PSII.</text>
</comment>
<dbReference type="GO" id="GO:0020037">
    <property type="term" value="F:heme binding"/>
    <property type="evidence" value="ECO:0007669"/>
    <property type="project" value="InterPro"/>
</dbReference>
<comment type="subcellular location">
    <subcellularLocation>
        <location evidence="12">Cellular thylakoid membrane</location>
        <topology evidence="12">Peripheral membrane protein</topology>
        <orientation evidence="12">Lumenal side</orientation>
    </subcellularLocation>
    <subcellularLocation>
        <location evidence="1">Membrane</location>
        <topology evidence="1">Peripheral membrane protein</topology>
    </subcellularLocation>
    <text evidence="12">Associated with photosystem II at the lumenal side of the thylakoid membrane.</text>
</comment>
<dbReference type="PIRSF" id="PIRSF005890">
    <property type="entry name" value="Phot_II_cyt_c550"/>
    <property type="match status" value="1"/>
</dbReference>
<evidence type="ECO:0000259" key="13">
    <source>
        <dbReference type="PROSITE" id="PS51007"/>
    </source>
</evidence>
<dbReference type="GO" id="GO:0009523">
    <property type="term" value="C:photosystem II"/>
    <property type="evidence" value="ECO:0007669"/>
    <property type="project" value="UniProtKB-KW"/>
</dbReference>
<comment type="subunit">
    <text evidence="12">PSII is composed of 1 copy each of membrane proteins PsbA, PsbB, PsbC, PsbD, PsbE, PsbF, PsbH, PsbI, PsbJ, PsbK, PsbL, PsbM, PsbT, PsbX, PsbY, PsbZ, Psb30/Ycf12, peripheral proteins PsbO, CyanoQ (PsbQ), PsbU, PsbV and a large number of cofactors. It forms dimeric complexes.</text>
</comment>
<dbReference type="NCBIfam" id="TIGR03045">
    <property type="entry name" value="PS_II_C550"/>
    <property type="match status" value="1"/>
</dbReference>
<feature type="signal peptide" evidence="12">
    <location>
        <begin position="1"/>
        <end position="26"/>
    </location>
</feature>
<dbReference type="InterPro" id="IPR016003">
    <property type="entry name" value="PsbV_cyt_c550-like"/>
</dbReference>
<feature type="chain" id="PRO_5009355321" description="Photosystem II extrinsic protein V" evidence="12">
    <location>
        <begin position="27"/>
        <end position="163"/>
    </location>
</feature>
<keyword evidence="9 12" id="KW-0793">Thylakoid</keyword>
<dbReference type="PROSITE" id="PS51007">
    <property type="entry name" value="CYTC"/>
    <property type="match status" value="1"/>
</dbReference>
<feature type="binding site" description="covalent" evidence="12">
    <location>
        <position position="66"/>
    </location>
    <ligand>
        <name>heme c</name>
        <dbReference type="ChEBI" id="CHEBI:61717"/>
    </ligand>
</feature>
<evidence type="ECO:0000256" key="6">
    <source>
        <dbReference type="ARBA" id="ARBA00022723"/>
    </source>
</evidence>
<protein>
    <recommendedName>
        <fullName evidence="12">Photosystem II extrinsic protein V</fullName>
        <shortName evidence="12">PsbV</shortName>
    </recommendedName>
    <alternativeName>
        <fullName evidence="12">Cytochrome c-550</fullName>
    </alternativeName>
    <alternativeName>
        <fullName evidence="12">Cytochrome c550</fullName>
    </alternativeName>
    <alternativeName>
        <fullName evidence="12">Low-potential cytochrome c</fullName>
    </alternativeName>
</protein>
<dbReference type="InterPro" id="IPR009056">
    <property type="entry name" value="Cyt_c-like_dom"/>
</dbReference>
<reference evidence="14" key="1">
    <citation type="submission" date="2016-09" db="EMBL/GenBank/DDBJ databases">
        <title>Draft genome of thermotolerant cyanobacterium Desertifilum sp. strain IPPAS B-1220.</title>
        <authorList>
            <person name="Sinetova M.A."/>
            <person name="Bolakhan K."/>
            <person name="Zayadan B.K."/>
            <person name="Mironov K.S."/>
            <person name="Ustinova V."/>
            <person name="Kupriyanova E.V."/>
            <person name="Sidorov R.A."/>
            <person name="Skrypnik A.N."/>
            <person name="Gogoleva N.E."/>
            <person name="Gogolev Y.V."/>
            <person name="Los D.A."/>
        </authorList>
    </citation>
    <scope>NUCLEOTIDE SEQUENCE [LARGE SCALE GENOMIC DNA]</scope>
    <source>
        <strain evidence="14">IPPAS B-1220</strain>
    </source>
</reference>
<organism evidence="14">
    <name type="scientific">Desertifilum tharense IPPAS B-1220</name>
    <dbReference type="NCBI Taxonomy" id="1781255"/>
    <lineage>
        <taxon>Bacteria</taxon>
        <taxon>Bacillati</taxon>
        <taxon>Cyanobacteriota</taxon>
        <taxon>Cyanophyceae</taxon>
        <taxon>Desertifilales</taxon>
        <taxon>Desertifilaceae</taxon>
        <taxon>Desertifilum</taxon>
    </lineage>
</organism>
<dbReference type="HAMAP" id="MF_01378">
    <property type="entry name" value="PSII_Cyt550"/>
    <property type="match status" value="1"/>
</dbReference>
<evidence type="ECO:0000256" key="1">
    <source>
        <dbReference type="ARBA" id="ARBA00004170"/>
    </source>
</evidence>
<keyword evidence="4 12" id="KW-0602">Photosynthesis</keyword>
<evidence type="ECO:0000256" key="12">
    <source>
        <dbReference type="HAMAP-Rule" id="MF_01378"/>
    </source>
</evidence>
<proteinExistence type="inferred from homology"/>
<comment type="cofactor">
    <cofactor evidence="12">
        <name>heme c</name>
        <dbReference type="ChEBI" id="CHEBI:61717"/>
    </cofactor>
    <text evidence="12">Binds 1 heme c group covalently per subunit.</text>
</comment>
<comment type="similarity">
    <text evidence="2 12">Belongs to the cytochrome c family. PsbV subfamily.</text>
</comment>
<feature type="binding site" description="axial binding residue" evidence="12">
    <location>
        <position position="118"/>
    </location>
    <ligand>
        <name>heme c</name>
        <dbReference type="ChEBI" id="CHEBI:61717"/>
    </ligand>
    <ligandPart>
        <name>Fe</name>
        <dbReference type="ChEBI" id="CHEBI:18248"/>
    </ligandPart>
</feature>
<dbReference type="EMBL" id="MJGC01000057">
    <property type="protein sequence ID" value="OEJ75032.1"/>
    <property type="molecule type" value="Genomic_DNA"/>
</dbReference>
<evidence type="ECO:0000256" key="3">
    <source>
        <dbReference type="ARBA" id="ARBA00022448"/>
    </source>
</evidence>
<dbReference type="AlphaFoldDB" id="A0A1E5QK34"/>
<name>A0A1E5QK34_9CYAN</name>
<dbReference type="GO" id="GO:0009055">
    <property type="term" value="F:electron transfer activity"/>
    <property type="evidence" value="ECO:0007669"/>
    <property type="project" value="InterPro"/>
</dbReference>
<dbReference type="InterPro" id="IPR029490">
    <property type="entry name" value="Cytochrom_C550"/>
</dbReference>
<keyword evidence="5 12" id="KW-0349">Heme</keyword>
<dbReference type="InterPro" id="IPR017851">
    <property type="entry name" value="PsbV_cyt_c550"/>
</dbReference>
<keyword evidence="10 12" id="KW-0472">Membrane</keyword>
<comment type="caution">
    <text evidence="14">The sequence shown here is derived from an EMBL/GenBank/DDBJ whole genome shotgun (WGS) entry which is preliminary data.</text>
</comment>
<evidence type="ECO:0000256" key="5">
    <source>
        <dbReference type="ARBA" id="ARBA00022617"/>
    </source>
</evidence>
<dbReference type="GO" id="GO:0019684">
    <property type="term" value="P:photosynthesis, light reaction"/>
    <property type="evidence" value="ECO:0007669"/>
    <property type="project" value="UniProtKB-UniRule"/>
</dbReference>
<accession>A0A1E5QK34</accession>